<sequence length="171" mass="17612">MQLTRLLPVGAVLALVPAACARGVVNALPTSTDAAEYLSDINMPTTVSGAQATSLASALYSVDLKYLNDEKYTTMFSHMVSAAAKATDGPDRAASIAVNGFAIASESEEKYWKDNMPGAQKDYASKYVSEFQAAATKFLATETSKGAAPRCTGMAVAGVAAGLAAGVMAVM</sequence>
<feature type="signal peptide" evidence="1">
    <location>
        <begin position="1"/>
        <end position="21"/>
    </location>
</feature>
<dbReference type="EMBL" id="WIGO01000157">
    <property type="protein sequence ID" value="KAF6826304.1"/>
    <property type="molecule type" value="Genomic_DNA"/>
</dbReference>
<reference evidence="2" key="1">
    <citation type="journal article" date="2020" name="Phytopathology">
        <title>Genome Sequence Resources of Colletotrichum truncatum, C. plurivorum, C. musicola, and C. sojae: Four Species Pathogenic to Soybean (Glycine max).</title>
        <authorList>
            <person name="Rogerio F."/>
            <person name="Boufleur T.R."/>
            <person name="Ciampi-Guillardi M."/>
            <person name="Sukno S.A."/>
            <person name="Thon M.R."/>
            <person name="Massola Junior N.S."/>
            <person name="Baroncelli R."/>
        </authorList>
    </citation>
    <scope>NUCLEOTIDE SEQUENCE</scope>
    <source>
        <strain evidence="2">LFN00145</strain>
    </source>
</reference>
<keyword evidence="3" id="KW-1185">Reference proteome</keyword>
<proteinExistence type="predicted"/>
<evidence type="ECO:0000313" key="3">
    <source>
        <dbReference type="Proteomes" id="UP000654918"/>
    </source>
</evidence>
<gene>
    <name evidence="2" type="ORF">CPLU01_09760</name>
</gene>
<comment type="caution">
    <text evidence="2">The sequence shown here is derived from an EMBL/GenBank/DDBJ whole genome shotgun (WGS) entry which is preliminary data.</text>
</comment>
<dbReference type="AlphaFoldDB" id="A0A8H6K7F7"/>
<dbReference type="Proteomes" id="UP000654918">
    <property type="component" value="Unassembled WGS sequence"/>
</dbReference>
<accession>A0A8H6K7F7</accession>
<protein>
    <submittedName>
        <fullName evidence="2">Uncharacterized protein</fullName>
    </submittedName>
</protein>
<organism evidence="2 3">
    <name type="scientific">Colletotrichum plurivorum</name>
    <dbReference type="NCBI Taxonomy" id="2175906"/>
    <lineage>
        <taxon>Eukaryota</taxon>
        <taxon>Fungi</taxon>
        <taxon>Dikarya</taxon>
        <taxon>Ascomycota</taxon>
        <taxon>Pezizomycotina</taxon>
        <taxon>Sordariomycetes</taxon>
        <taxon>Hypocreomycetidae</taxon>
        <taxon>Glomerellales</taxon>
        <taxon>Glomerellaceae</taxon>
        <taxon>Colletotrichum</taxon>
        <taxon>Colletotrichum orchidearum species complex</taxon>
    </lineage>
</organism>
<evidence type="ECO:0000313" key="2">
    <source>
        <dbReference type="EMBL" id="KAF6826304.1"/>
    </source>
</evidence>
<evidence type="ECO:0000256" key="1">
    <source>
        <dbReference type="SAM" id="SignalP"/>
    </source>
</evidence>
<name>A0A8H6K7F7_9PEZI</name>
<feature type="chain" id="PRO_5034064207" evidence="1">
    <location>
        <begin position="22"/>
        <end position="171"/>
    </location>
</feature>
<keyword evidence="1" id="KW-0732">Signal</keyword>